<dbReference type="KEGG" id="ptm:GSPATT00038341001"/>
<name>A0CHH2_PARTE</name>
<dbReference type="HOGENOM" id="CLU_000383_0_0_1"/>
<feature type="domain" description="PSI" evidence="3">
    <location>
        <begin position="321"/>
        <end position="372"/>
    </location>
</feature>
<evidence type="ECO:0000313" key="4">
    <source>
        <dbReference type="EMBL" id="CAK70239.1"/>
    </source>
</evidence>
<protein>
    <recommendedName>
        <fullName evidence="3">PSI domain-containing protein</fullName>
    </recommendedName>
</protein>
<dbReference type="Pfam" id="PF01508">
    <property type="entry name" value="Paramecium_SA"/>
    <property type="match status" value="33"/>
</dbReference>
<feature type="signal peptide" evidence="2">
    <location>
        <begin position="1"/>
        <end position="17"/>
    </location>
</feature>
<keyword evidence="2" id="KW-0732">Signal</keyword>
<evidence type="ECO:0000259" key="3">
    <source>
        <dbReference type="SMART" id="SM00423"/>
    </source>
</evidence>
<dbReference type="InterPro" id="IPR002895">
    <property type="entry name" value="Paramecium_SA"/>
</dbReference>
<proteinExistence type="predicted"/>
<evidence type="ECO:0000313" key="5">
    <source>
        <dbReference type="Proteomes" id="UP000000600"/>
    </source>
</evidence>
<feature type="domain" description="PSI" evidence="3">
    <location>
        <begin position="1378"/>
        <end position="1427"/>
    </location>
</feature>
<feature type="domain" description="PSI" evidence="3">
    <location>
        <begin position="1880"/>
        <end position="1928"/>
    </location>
</feature>
<dbReference type="SMART" id="SM00423">
    <property type="entry name" value="PSI"/>
    <property type="match status" value="10"/>
</dbReference>
<accession>A0CHH2</accession>
<dbReference type="Proteomes" id="UP000000600">
    <property type="component" value="Unassembled WGS sequence"/>
</dbReference>
<feature type="domain" description="PSI" evidence="3">
    <location>
        <begin position="2793"/>
        <end position="2863"/>
    </location>
</feature>
<keyword evidence="5" id="KW-1185">Reference proteome</keyword>
<dbReference type="SMART" id="SM00639">
    <property type="entry name" value="PSA"/>
    <property type="match status" value="37"/>
</dbReference>
<dbReference type="EMBL" id="CT868076">
    <property type="protein sequence ID" value="CAK70239.1"/>
    <property type="molecule type" value="Genomic_DNA"/>
</dbReference>
<dbReference type="OrthoDB" id="321261at2759"/>
<dbReference type="RefSeq" id="XP_001437636.1">
    <property type="nucleotide sequence ID" value="XM_001437599.1"/>
</dbReference>
<dbReference type="GeneID" id="5023421"/>
<dbReference type="InParanoid" id="A0CHH2"/>
<feature type="domain" description="PSI" evidence="3">
    <location>
        <begin position="2193"/>
        <end position="2242"/>
    </location>
</feature>
<feature type="domain" description="PSI" evidence="3">
    <location>
        <begin position="2867"/>
        <end position="2920"/>
    </location>
</feature>
<evidence type="ECO:0000256" key="1">
    <source>
        <dbReference type="ARBA" id="ARBA00023180"/>
    </source>
</evidence>
<evidence type="ECO:0000256" key="2">
    <source>
        <dbReference type="SAM" id="SignalP"/>
    </source>
</evidence>
<feature type="domain" description="PSI" evidence="3">
    <location>
        <begin position="2589"/>
        <end position="2641"/>
    </location>
</feature>
<feature type="domain" description="PSI" evidence="3">
    <location>
        <begin position="1303"/>
        <end position="1357"/>
    </location>
</feature>
<dbReference type="InterPro" id="IPR016201">
    <property type="entry name" value="PSI"/>
</dbReference>
<feature type="domain" description="PSI" evidence="3">
    <location>
        <begin position="2268"/>
        <end position="2319"/>
    </location>
</feature>
<feature type="chain" id="PRO_5005658342" description="PSI domain-containing protein" evidence="2">
    <location>
        <begin position="18"/>
        <end position="2985"/>
    </location>
</feature>
<gene>
    <name evidence="4" type="ORF">GSPATT00038341001</name>
</gene>
<feature type="domain" description="PSI" evidence="3">
    <location>
        <begin position="130"/>
        <end position="178"/>
    </location>
</feature>
<dbReference type="OMA" id="TSICRDQ"/>
<keyword evidence="1" id="KW-0325">Glycoprotein</keyword>
<sequence length="2985" mass="320841">MNIKVLILALLVALITSQQYSISQCDCSQLLSEDDCQKNDIDQIRHVKTRIQQLIQLQTMQNIVIILKKWNVQNKNHVAIVDLTLHVLGVDGQCTFFTDCTAFNKTTDSDCQAISNKCITDGTHCVEIDTCDKYKKQQSCVKSLLDNFCYWDTKNNNCVDADTCDKLPIKFQTDKECRHEIQSCTAKSGGGCIDSGINCSDQILEIQCFWDQSMKMECYWNGTQCKDRICDNAPTTLNNDDACKLFKTDGSCTTKLNGGCITRTTCQAASIQAAYCYWTGTACVDKICSNAPTTLTTNSACETFSKGCITKQGGGCVLNGDCSAANISTACVKNINNFDCIWDSTCKEKTCVNAPKSNTTHDQCTSYLSTCTVQQGGGCQQRTCDNAPITLNTNDACETYLPANKCITKNGGGCTINTTCSLISIDVACIKNSLGQSCFWHVASGSCKDKICVNAPSSNNSHELCQQFLNSCTVNSTNTGCVEKTCENSLTLSTCDKDLNNNMCIWKARCYKKQCAMASSSITSHSECQTYYSSCTLSNTGKGCVTLPLKCEAITIEAACKIKANKQSCGWTGSQCIEKACNTAPKTIQTTLDCQTYLSSCVANNPVTDAKIYLKLAILENHLKIVILQEQHFQPVFGILHLTNVLKKSCTTANLSGTPGALSKGYMSTCTTTNAQGSCTQTSYPCISNNIQDGCMVKPTSCSQLVQQNCKDGSKSIGDCYWNGSNCVEKICTNIILKTHNDCYNIFNQCTVNDDGTACIPLATACNSYKIQENCKISSTQKNCYWTGIVCRNAICDDTPDSDLFDSDEECLKYQTQNETCTIIAKAGGQGCVQKQPVCSNYKTSNQCHKTLSNLNAQDDCKWINGICYSLSTFATGACSTFKGTQDMCKAYRLGCTNVANANCTLKIGSGLTFQDCQNMDPTCSVKKDGSGCIVIQSTCAGYGTTDVNCYKSNATGTQANCLMNKATPPSCQSVSSASDCALVSGSGLDHAKCQAYNIACTSLGNGNGCQEVKANCTAYTGNADNCTVSQQGQCFLNGSDCIRFSNCFSITGTNLTHEICSSYNTDCTVNKQKTACQDKRATCDLYRSQEQCTVSAAESKESQCVWSGTACLAVKVVATDCSYITGTNLTNSFCATYNDNCTLNYEKTACQEKKASCGLYSTKSSCTLSQVTGSAGKCLWNNGGCTFMTSLTNFANSIFGTKITNARCEQFHPAFAVTKVEYGCFVKKSSCSMYTEDYCTTSSASGTAAYCFWDGSKCQPHTSSSLCKSFTGDQLPESYCPSANPLCTTKLTRDGCYQQKANCSDYGVEGDCQQSLASGTAGFCIWTGSTCTYVTDPANQCTKVNTTIITTETLCASYHASCIPYFGEGGCQQIQSNCASYLAKNSCYKSLNEGYCAWINNSCIHITSPSQCASVSGSNLTSTYCNGLHEECWTTLRKNGCYQMKNTCAEYLTNDSICVRSKNEGLCGWFDTSGCYKITSPSQCDTMVIMQIDPNFKTTDAFCATFHPGCIANISKMGCQELLASCSSYKDLDKCIQAGNSQVKMELAIRQQILLINVPIFHFQLIQLTPNVHPILVVALSKKHKITVKQEKQFVRIIQQILIVHIQLLHLLTNLCVFINSNCVVARELLTDCAAITATSGLTDTDCSEYNPTCVSNKPGTARQDKKSSCSDYQNQDQCTVSSSSKCIWKSSCISINNASTDCVYVVGTNLTHDICVSYNVGCTVNKTGTSCQEMKNTCAEYTKSDNCTRSQDSGTSSNCVWHSTCTSVTNASTDCGYVTGINLTKDVCALYNDNCTVNYSGTACQEKKSSCSAYTLKENCSANCIWDEALKCISVSDPSTQCSLVNGKTGLNLDMCKLYHSECVNLKDGTACQHVQADCKNYTTQNQCVAISNGTSCLWYENSCYKITGTTCNKITGTSLNHNICQSYNKECTSVSDGTQCQDYKSTCEQYVGTTESCIQSVNGKCYLYNSNTCITILNVSTDCAKITGVSLTYEICQSYNLGCSVNRAKTACVQKAAQCSGYSTAMSGCYQAGEGLCIASSSNDSACVPASSSSTCENVFLGTGNYTHDNCSTMKTGCTVNGSTGCMARTCANATGFTFNHDNCYSWLKTCTVNQTNNGCTIMTAKCSDQSSTQCLNAIEGVCLVFNSICIRKGCDTAPSDASHDDDTECSNYSQACTVARAGGCQVRTACSLYKSSLQCKLDMNDKKCFWNPSVKTCVDLACANIEVSNLYNTHAKCFAVDSNLGCTVRALNKVVAPGCMARGPCSSYTIKDQCITNASGIDCAWNTSSSLPEPACQDKSCTTAPSSTLTHNDCFNYYNTSTIKCTVYAIPDANGGQPILRGCQQTAACSTYIDSEQCKINAAGDPCGWNGKECNDKSCSTAPATSEYDDNTKCRAYLNNQCTVSSEGQGCIDIPESCESMNQKQCYFNSTGQSCYWTGTECITKSCENAPIETATAEQCNNYLYGCTIDVIKCKIKICEDYVLTTDEQCSYALSTCTTNGVNCVTRGTCVQAQNKAGCVVSSTGQSCEWIPDVVNSQNVVTTAAYCTIKTCNTAPISLQTDVDCGKYFTNCTTKSGGGCVTKSSCSAASVNAACITALNGTICVWDNTLNKCRDKDCQDFIGTTHTICQTQRQGCTAGPNGRCARVQSCELTTIREACIEGTNGPCLWIEKFVNNDGSKGACFAYTSCKSLAWNSDESCKLISNKCTTNGTNCIGITTCTETNIDGGCVTGYDGSCIQSVPALNSSDPKICKPFKSCADAFYATHKDCQIANKKCTTDGTTGCIPLGACSTYKSQPGCQINDKGYVVESGVITSTGVCTWDMSTSVCRDQICSDLNGVTDSICNSQLSTCTSDGTKCLLKTNCSSYYTQVICSSAVGNDGLCFWEVGSASNNNTAKCRLLSCADIQNGTSISICQAALPSCISNGTVCIPKAKCSTYTTKTACNFGGLDGICVFTQSTSAQAVPDSGTCSLMNSCSSRKQ</sequence>
<reference evidence="4 5" key="1">
    <citation type="journal article" date="2006" name="Nature">
        <title>Global trends of whole-genome duplications revealed by the ciliate Paramecium tetraurelia.</title>
        <authorList>
            <consortium name="Genoscope"/>
            <person name="Aury J.-M."/>
            <person name="Jaillon O."/>
            <person name="Duret L."/>
            <person name="Noel B."/>
            <person name="Jubin C."/>
            <person name="Porcel B.M."/>
            <person name="Segurens B."/>
            <person name="Daubin V."/>
            <person name="Anthouard V."/>
            <person name="Aiach N."/>
            <person name="Arnaiz O."/>
            <person name="Billaut A."/>
            <person name="Beisson J."/>
            <person name="Blanc I."/>
            <person name="Bouhouche K."/>
            <person name="Camara F."/>
            <person name="Duharcourt S."/>
            <person name="Guigo R."/>
            <person name="Gogendeau D."/>
            <person name="Katinka M."/>
            <person name="Keller A.-M."/>
            <person name="Kissmehl R."/>
            <person name="Klotz C."/>
            <person name="Koll F."/>
            <person name="Le Moue A."/>
            <person name="Lepere C."/>
            <person name="Malinsky S."/>
            <person name="Nowacki M."/>
            <person name="Nowak J.K."/>
            <person name="Plattner H."/>
            <person name="Poulain J."/>
            <person name="Ruiz F."/>
            <person name="Serrano V."/>
            <person name="Zagulski M."/>
            <person name="Dessen P."/>
            <person name="Betermier M."/>
            <person name="Weissenbach J."/>
            <person name="Scarpelli C."/>
            <person name="Schachter V."/>
            <person name="Sperling L."/>
            <person name="Meyer E."/>
            <person name="Cohen J."/>
            <person name="Wincker P."/>
        </authorList>
    </citation>
    <scope>NUCLEOTIDE SEQUENCE [LARGE SCALE GENOMIC DNA]</scope>
    <source>
        <strain evidence="4 5">Stock d4-2</strain>
    </source>
</reference>
<organism evidence="4 5">
    <name type="scientific">Paramecium tetraurelia</name>
    <dbReference type="NCBI Taxonomy" id="5888"/>
    <lineage>
        <taxon>Eukaryota</taxon>
        <taxon>Sar</taxon>
        <taxon>Alveolata</taxon>
        <taxon>Ciliophora</taxon>
        <taxon>Intramacronucleata</taxon>
        <taxon>Oligohymenophorea</taxon>
        <taxon>Peniculida</taxon>
        <taxon>Parameciidae</taxon>
        <taxon>Paramecium</taxon>
    </lineage>
</organism>